<accession>A0A5N7IZK2</accession>
<comment type="caution">
    <text evidence="3">The sequence shown here is derived from an EMBL/GenBank/DDBJ whole genome shotgun (WGS) entry which is preliminary data.</text>
</comment>
<dbReference type="RefSeq" id="WP_152751645.1">
    <property type="nucleotide sequence ID" value="NZ_SPSE01000018.1"/>
</dbReference>
<name>A0A5N7IZK2_9CLOT</name>
<evidence type="ECO:0000256" key="1">
    <source>
        <dbReference type="SAM" id="Coils"/>
    </source>
</evidence>
<evidence type="ECO:0000313" key="3">
    <source>
        <dbReference type="EMBL" id="MPQ61930.1"/>
    </source>
</evidence>
<feature type="coiled-coil region" evidence="1">
    <location>
        <begin position="163"/>
        <end position="190"/>
    </location>
</feature>
<organism evidence="3 4">
    <name type="scientific">Clostridium estertheticum</name>
    <dbReference type="NCBI Taxonomy" id="238834"/>
    <lineage>
        <taxon>Bacteria</taxon>
        <taxon>Bacillati</taxon>
        <taxon>Bacillota</taxon>
        <taxon>Clostridia</taxon>
        <taxon>Eubacteriales</taxon>
        <taxon>Clostridiaceae</taxon>
        <taxon>Clostridium</taxon>
    </lineage>
</organism>
<evidence type="ECO:0000259" key="2">
    <source>
        <dbReference type="Pfam" id="PF13020"/>
    </source>
</evidence>
<reference evidence="3 4" key="1">
    <citation type="journal article" date="2019" name="Lett. Appl. Microbiol.">
        <title>A case of 'blown pack' spoilage of vacuum-packaged pork likely associated with Clostridium estertheticum in Canada.</title>
        <authorList>
            <person name="Zhang P."/>
            <person name="Ward P."/>
            <person name="McMullen L.M."/>
            <person name="Yang X."/>
        </authorList>
    </citation>
    <scope>NUCLEOTIDE SEQUENCE [LARGE SCALE GENOMIC DNA]</scope>
    <source>
        <strain evidence="3 4">MA19</strain>
    </source>
</reference>
<keyword evidence="1" id="KW-0175">Coiled coil</keyword>
<dbReference type="InterPro" id="IPR024975">
    <property type="entry name" value="NOV_C"/>
</dbReference>
<proteinExistence type="predicted"/>
<dbReference type="Pfam" id="PF13020">
    <property type="entry name" value="NOV_C"/>
    <property type="match status" value="1"/>
</dbReference>
<dbReference type="Proteomes" id="UP000342249">
    <property type="component" value="Unassembled WGS sequence"/>
</dbReference>
<gene>
    <name evidence="3" type="ORF">E4V82_07370</name>
</gene>
<feature type="domain" description="Protein NO VEIN C-terminal" evidence="2">
    <location>
        <begin position="188"/>
        <end position="272"/>
    </location>
</feature>
<dbReference type="EMBL" id="SPSF01000016">
    <property type="protein sequence ID" value="MPQ61930.1"/>
    <property type="molecule type" value="Genomic_DNA"/>
</dbReference>
<protein>
    <submittedName>
        <fullName evidence="3">DUF3883 domain-containing protein</fullName>
    </submittedName>
</protein>
<evidence type="ECO:0000313" key="4">
    <source>
        <dbReference type="Proteomes" id="UP000342249"/>
    </source>
</evidence>
<sequence length="312" mass="37477">MLNELVNIESFGNALTVHKFYQILEKDKPLVLNELRKYAESISKGQFYFQNMIWLLQSTKIITIEDNLIRPNFEINDFKNFCELINKRVIEELIEHDEIVLFFKESIKYNSNEEYYYILFRDINFMYSSLRDILINTKFFSKEKNILVINKSVNDPFFSKYARERRKISLEELKKRLKNQEDNGRLAEEFVLDYEFKRLYSHKTIGKIKMISDIDVAAGYDIISYKSLESSMLDRFIEVKSYSAEKKFYWSKNERDRALELQDAYCIYLVNTNKINKGKYEPEIIVNPIKYFFKEDTMDWIVQTDTILVTKI</sequence>
<dbReference type="AlphaFoldDB" id="A0A5N7IZK2"/>